<evidence type="ECO:0000256" key="1">
    <source>
        <dbReference type="SAM" id="Coils"/>
    </source>
</evidence>
<keyword evidence="3" id="KW-1185">Reference proteome</keyword>
<dbReference type="InterPro" id="IPR021297">
    <property type="entry name" value="YlqD"/>
</dbReference>
<proteinExistence type="predicted"/>
<reference evidence="2 3" key="1">
    <citation type="submission" date="2020-02" db="EMBL/GenBank/DDBJ databases">
        <title>Bacillus aquiflavi sp. nov., isolated from yellow water of strong flavor Chinese baijiu in Yibin region of China.</title>
        <authorList>
            <person name="Xie J."/>
        </authorList>
    </citation>
    <scope>NUCLEOTIDE SEQUENCE [LARGE SCALE GENOMIC DNA]</scope>
    <source>
        <strain evidence="2 3">SA4</strain>
    </source>
</reference>
<dbReference type="Proteomes" id="UP000481043">
    <property type="component" value="Unassembled WGS sequence"/>
</dbReference>
<keyword evidence="1" id="KW-0175">Coiled coil</keyword>
<accession>A0A6M0Q3C8</accession>
<dbReference type="Gene3D" id="6.10.140.1110">
    <property type="match status" value="1"/>
</dbReference>
<dbReference type="AlphaFoldDB" id="A0A6M0Q3C8"/>
<gene>
    <name evidence="2" type="ORF">G4D63_00770</name>
</gene>
<dbReference type="RefSeq" id="WP_163176717.1">
    <property type="nucleotide sequence ID" value="NZ_JAAIWM010000001.1"/>
</dbReference>
<dbReference type="Pfam" id="PF11068">
    <property type="entry name" value="YlqD"/>
    <property type="match status" value="1"/>
</dbReference>
<feature type="coiled-coil region" evidence="1">
    <location>
        <begin position="29"/>
        <end position="77"/>
    </location>
</feature>
<evidence type="ECO:0000313" key="3">
    <source>
        <dbReference type="Proteomes" id="UP000481043"/>
    </source>
</evidence>
<sequence>MKVIQTVIVKQVLTEKSRQELQKQFSSQRLQLQKECDQLRFEQKRMELNKKSLPSQIQTYENEMDTRKEKIRNLDFRLEQLHMLPLGSEIKQQEIQAIIDVGIGDQWNGHDQVIIIEDGKIVDIR</sequence>
<evidence type="ECO:0000313" key="2">
    <source>
        <dbReference type="EMBL" id="NEY70259.1"/>
    </source>
</evidence>
<dbReference type="EMBL" id="JAAIWM010000001">
    <property type="protein sequence ID" value="NEY70259.1"/>
    <property type="molecule type" value="Genomic_DNA"/>
</dbReference>
<name>A0A6M0Q3C8_9BACI</name>
<evidence type="ECO:0008006" key="4">
    <source>
        <dbReference type="Google" id="ProtNLM"/>
    </source>
</evidence>
<protein>
    <recommendedName>
        <fullName evidence="4">YlqD family protein</fullName>
    </recommendedName>
</protein>
<comment type="caution">
    <text evidence="2">The sequence shown here is derived from an EMBL/GenBank/DDBJ whole genome shotgun (WGS) entry which is preliminary data.</text>
</comment>
<organism evidence="2 3">
    <name type="scientific">Bacillus mesophilus</name>
    <dbReference type="NCBI Taxonomy" id="1808955"/>
    <lineage>
        <taxon>Bacteria</taxon>
        <taxon>Bacillati</taxon>
        <taxon>Bacillota</taxon>
        <taxon>Bacilli</taxon>
        <taxon>Bacillales</taxon>
        <taxon>Bacillaceae</taxon>
        <taxon>Bacillus</taxon>
    </lineage>
</organism>